<dbReference type="RefSeq" id="WP_173283871.1">
    <property type="nucleotide sequence ID" value="NZ_CP054020.1"/>
</dbReference>
<keyword evidence="9" id="KW-1185">Reference proteome</keyword>
<gene>
    <name evidence="8" type="ORF">HQN79_01130</name>
</gene>
<evidence type="ECO:0000256" key="1">
    <source>
        <dbReference type="ARBA" id="ARBA00004651"/>
    </source>
</evidence>
<evidence type="ECO:0000313" key="8">
    <source>
        <dbReference type="EMBL" id="QKI88275.1"/>
    </source>
</evidence>
<keyword evidence="4 7" id="KW-0812">Transmembrane</keyword>
<keyword evidence="6 7" id="KW-0472">Membrane</keyword>
<evidence type="ECO:0000256" key="4">
    <source>
        <dbReference type="ARBA" id="ARBA00022692"/>
    </source>
</evidence>
<feature type="transmembrane region" description="Helical" evidence="7">
    <location>
        <begin position="17"/>
        <end position="35"/>
    </location>
</feature>
<feature type="transmembrane region" description="Helical" evidence="7">
    <location>
        <begin position="139"/>
        <end position="158"/>
    </location>
</feature>
<dbReference type="EMBL" id="CP054020">
    <property type="protein sequence ID" value="QKI88275.1"/>
    <property type="molecule type" value="Genomic_DNA"/>
</dbReference>
<evidence type="ECO:0000256" key="7">
    <source>
        <dbReference type="HAMAP-Rule" id="MF_00143"/>
    </source>
</evidence>
<keyword evidence="3 7" id="KW-1003">Cell membrane</keyword>
<reference evidence="8 9" key="1">
    <citation type="submission" date="2020-05" db="EMBL/GenBank/DDBJ databases">
        <title>Thiomicrorhabdus sediminis sp.nov. and Thiomicrorhabdus xiamenensis sp.nov., novel sulfur-oxidizing bacteria isolated from coastal sediment.</title>
        <authorList>
            <person name="Liu X."/>
        </authorList>
    </citation>
    <scope>NUCLEOTIDE SEQUENCE [LARGE SCALE GENOMIC DNA]</scope>
    <source>
        <strain evidence="8 9">G2</strain>
    </source>
</reference>
<dbReference type="HAMAP" id="MF_00143">
    <property type="entry name" value="UPF0114"/>
    <property type="match status" value="1"/>
</dbReference>
<evidence type="ECO:0000256" key="5">
    <source>
        <dbReference type="ARBA" id="ARBA00022989"/>
    </source>
</evidence>
<evidence type="ECO:0000256" key="2">
    <source>
        <dbReference type="ARBA" id="ARBA00005774"/>
    </source>
</evidence>
<dbReference type="PANTHER" id="PTHR38596:SF1">
    <property type="entry name" value="UPF0114 PROTEIN YQHA"/>
    <property type="match status" value="1"/>
</dbReference>
<sequence length="176" mass="19597">MKRVETFFEGLLFASRWLMAPVYLGLVIAMIILLFKFGKELLDLALSLGSASSGNIIIGVLTLVDVALIMNLLIIIIFSGYENFVSKMDLENHEDRPEWMGHIGFSDLKIKVIASIVAISGIELLKAFMNVEEFSDKHLAWMIGLHVTFVVSGVMYALMDRLGHNNHSASKANSEH</sequence>
<name>A0A7D4P3N8_9GAMM</name>
<dbReference type="GO" id="GO:0005886">
    <property type="term" value="C:plasma membrane"/>
    <property type="evidence" value="ECO:0007669"/>
    <property type="project" value="UniProtKB-SubCell"/>
</dbReference>
<keyword evidence="5 7" id="KW-1133">Transmembrane helix</keyword>
<protein>
    <recommendedName>
        <fullName evidence="7">UPF0114 protein HQN79_01130</fullName>
    </recommendedName>
</protein>
<comment type="similarity">
    <text evidence="2 7">Belongs to the UPF0114 family.</text>
</comment>
<organism evidence="8 9">
    <name type="scientific">Thiomicrorhabdus xiamenensis</name>
    <dbReference type="NCBI Taxonomy" id="2739063"/>
    <lineage>
        <taxon>Bacteria</taxon>
        <taxon>Pseudomonadati</taxon>
        <taxon>Pseudomonadota</taxon>
        <taxon>Gammaproteobacteria</taxon>
        <taxon>Thiotrichales</taxon>
        <taxon>Piscirickettsiaceae</taxon>
        <taxon>Thiomicrorhabdus</taxon>
    </lineage>
</organism>
<dbReference type="Pfam" id="PF03350">
    <property type="entry name" value="UPF0114"/>
    <property type="match status" value="1"/>
</dbReference>
<accession>A0A7D4P3N8</accession>
<dbReference type="PANTHER" id="PTHR38596">
    <property type="entry name" value="UPF0114 PROTEIN YQHA"/>
    <property type="match status" value="1"/>
</dbReference>
<dbReference type="NCBIfam" id="TIGR00645">
    <property type="entry name" value="HI0507"/>
    <property type="match status" value="1"/>
</dbReference>
<dbReference type="KEGG" id="txa:HQN79_01130"/>
<dbReference type="AlphaFoldDB" id="A0A7D4P3N8"/>
<dbReference type="InterPro" id="IPR020761">
    <property type="entry name" value="UPF0114_bac"/>
</dbReference>
<feature type="transmembrane region" description="Helical" evidence="7">
    <location>
        <begin position="56"/>
        <end position="81"/>
    </location>
</feature>
<comment type="subcellular location">
    <subcellularLocation>
        <location evidence="1 7">Cell membrane</location>
        <topology evidence="1 7">Multi-pass membrane protein</topology>
    </subcellularLocation>
</comment>
<dbReference type="Proteomes" id="UP000504724">
    <property type="component" value="Chromosome"/>
</dbReference>
<proteinExistence type="inferred from homology"/>
<evidence type="ECO:0000256" key="6">
    <source>
        <dbReference type="ARBA" id="ARBA00023136"/>
    </source>
</evidence>
<dbReference type="InterPro" id="IPR005134">
    <property type="entry name" value="UPF0114"/>
</dbReference>
<evidence type="ECO:0000256" key="3">
    <source>
        <dbReference type="ARBA" id="ARBA00022475"/>
    </source>
</evidence>
<evidence type="ECO:0000313" key="9">
    <source>
        <dbReference type="Proteomes" id="UP000504724"/>
    </source>
</evidence>